<accession>A0A918DBJ1</accession>
<name>A0A918DBJ1_9RHOB</name>
<evidence type="ECO:0000313" key="2">
    <source>
        <dbReference type="Proteomes" id="UP000598196"/>
    </source>
</evidence>
<dbReference type="AlphaFoldDB" id="A0A918DBJ1"/>
<gene>
    <name evidence="1" type="ORF">GCM10010991_07490</name>
</gene>
<organism evidence="1 2">
    <name type="scientific">Gemmobacter aquaticus</name>
    <dbReference type="NCBI Taxonomy" id="490185"/>
    <lineage>
        <taxon>Bacteria</taxon>
        <taxon>Pseudomonadati</taxon>
        <taxon>Pseudomonadota</taxon>
        <taxon>Alphaproteobacteria</taxon>
        <taxon>Rhodobacterales</taxon>
        <taxon>Paracoccaceae</taxon>
        <taxon>Gemmobacter</taxon>
    </lineage>
</organism>
<proteinExistence type="predicted"/>
<protein>
    <submittedName>
        <fullName evidence="1">Uncharacterized protein</fullName>
    </submittedName>
</protein>
<comment type="caution">
    <text evidence="1">The sequence shown here is derived from an EMBL/GenBank/DDBJ whole genome shotgun (WGS) entry which is preliminary data.</text>
</comment>
<dbReference type="RefSeq" id="WP_188781562.1">
    <property type="nucleotide sequence ID" value="NZ_BMLP01000001.1"/>
</dbReference>
<dbReference type="EMBL" id="BMLP01000001">
    <property type="protein sequence ID" value="GGO26630.1"/>
    <property type="molecule type" value="Genomic_DNA"/>
</dbReference>
<sequence length="198" mass="20644">MRIHFSPIFADGSLSLAREGDTLVIDGEAFDFSQLAEGHVLPRAAVSCAMVASDVTRQDGQIVLTLLLPHGSDAAEAIRFPAPVDLVEDGPVDAPGLTQPNEATTIGDIDWQQSYNPGAPVIPAEVSRFQARAALHIAGLLPSVEAALAAADPLAQIAWADAQVFRRDSPTIAALSAAIGMTEAQIDALFLAAAQIQA</sequence>
<evidence type="ECO:0000313" key="1">
    <source>
        <dbReference type="EMBL" id="GGO26630.1"/>
    </source>
</evidence>
<reference evidence="1 2" key="1">
    <citation type="journal article" date="2014" name="Int. J. Syst. Evol. Microbiol.">
        <title>Complete genome sequence of Corynebacterium casei LMG S-19264T (=DSM 44701T), isolated from a smear-ripened cheese.</title>
        <authorList>
            <consortium name="US DOE Joint Genome Institute (JGI-PGF)"/>
            <person name="Walter F."/>
            <person name="Albersmeier A."/>
            <person name="Kalinowski J."/>
            <person name="Ruckert C."/>
        </authorList>
    </citation>
    <scope>NUCLEOTIDE SEQUENCE [LARGE SCALE GENOMIC DNA]</scope>
    <source>
        <strain evidence="1 2">CGMCC 1.7029</strain>
    </source>
</reference>
<dbReference type="Proteomes" id="UP000598196">
    <property type="component" value="Unassembled WGS sequence"/>
</dbReference>
<keyword evidence="2" id="KW-1185">Reference proteome</keyword>